<feature type="domain" description="Glucan biosynthesis periplasmic MdoG C-terminal" evidence="6">
    <location>
        <begin position="48"/>
        <end position="524"/>
    </location>
</feature>
<accession>D6CS39</accession>
<dbReference type="AlphaFoldDB" id="D6CS39"/>
<dbReference type="SUPFAM" id="SSF81296">
    <property type="entry name" value="E set domains"/>
    <property type="match status" value="1"/>
</dbReference>
<evidence type="ECO:0000256" key="2">
    <source>
        <dbReference type="ARBA" id="ARBA00005001"/>
    </source>
</evidence>
<evidence type="ECO:0000256" key="3">
    <source>
        <dbReference type="ARBA" id="ARBA00009284"/>
    </source>
</evidence>
<dbReference type="SUPFAM" id="SSF74650">
    <property type="entry name" value="Galactose mutarotase-like"/>
    <property type="match status" value="1"/>
</dbReference>
<comment type="similarity">
    <text evidence="3">Belongs to the OpgD/OpgG family.</text>
</comment>
<dbReference type="FunFam" id="2.70.98.10:FF:000001">
    <property type="entry name" value="Glucans biosynthesis protein G"/>
    <property type="match status" value="1"/>
</dbReference>
<dbReference type="EMBL" id="FP475956">
    <property type="protein sequence ID" value="CAZ87430.1"/>
    <property type="molecule type" value="Genomic_DNA"/>
</dbReference>
<gene>
    <name evidence="7" type="ordered locus">THI_0710</name>
</gene>
<dbReference type="Proteomes" id="UP000002372">
    <property type="component" value="Chromosome"/>
</dbReference>
<dbReference type="HOGENOM" id="CLU_023403_2_0_4"/>
<dbReference type="InterPro" id="IPR007444">
    <property type="entry name" value="Glucan_biosyn_MdoG_C"/>
</dbReference>
<dbReference type="KEGG" id="thi:THI_0710"/>
<dbReference type="GO" id="GO:0030288">
    <property type="term" value="C:outer membrane-bounded periplasmic space"/>
    <property type="evidence" value="ECO:0007669"/>
    <property type="project" value="TreeGrafter"/>
</dbReference>
<keyword evidence="5" id="KW-0574">Periplasm</keyword>
<dbReference type="InterPro" id="IPR014756">
    <property type="entry name" value="Ig_E-set"/>
</dbReference>
<evidence type="ECO:0000256" key="5">
    <source>
        <dbReference type="ARBA" id="ARBA00022764"/>
    </source>
</evidence>
<dbReference type="PANTHER" id="PTHR30504">
    <property type="entry name" value="GLUCANS BIOSYNTHESIS PROTEIN"/>
    <property type="match status" value="1"/>
</dbReference>
<dbReference type="GO" id="GO:0030246">
    <property type="term" value="F:carbohydrate binding"/>
    <property type="evidence" value="ECO:0007669"/>
    <property type="project" value="InterPro"/>
</dbReference>
<dbReference type="InterPro" id="IPR013783">
    <property type="entry name" value="Ig-like_fold"/>
</dbReference>
<evidence type="ECO:0000313" key="7">
    <source>
        <dbReference type="EMBL" id="CAZ87430.1"/>
    </source>
</evidence>
<reference key="1">
    <citation type="submission" date="2009-07" db="EMBL/GenBank/DDBJ databases">
        <authorList>
            <person name="Genoscope - CEA"/>
        </authorList>
    </citation>
    <scope>NUCLEOTIDE SEQUENCE</scope>
    <source>
        <strain>3As</strain>
    </source>
</reference>
<dbReference type="InterPro" id="IPR014718">
    <property type="entry name" value="GH-type_carb-bd"/>
</dbReference>
<organism evidence="7 8">
    <name type="scientific">Thiomonas arsenitoxydans (strain DSM 22701 / CIP 110005 / 3As)</name>
    <dbReference type="NCBI Taxonomy" id="426114"/>
    <lineage>
        <taxon>Bacteria</taxon>
        <taxon>Pseudomonadati</taxon>
        <taxon>Pseudomonadota</taxon>
        <taxon>Betaproteobacteria</taxon>
        <taxon>Burkholderiales</taxon>
        <taxon>Thiomonas</taxon>
    </lineage>
</organism>
<dbReference type="InterPro" id="IPR014438">
    <property type="entry name" value="Glucan_biosyn_MdoG/MdoD"/>
</dbReference>
<dbReference type="InterPro" id="IPR011013">
    <property type="entry name" value="Gal_mutarotase_sf_dom"/>
</dbReference>
<dbReference type="Gene3D" id="2.60.40.10">
    <property type="entry name" value="Immunoglobulins"/>
    <property type="match status" value="1"/>
</dbReference>
<dbReference type="RefSeq" id="WP_013104792.1">
    <property type="nucleotide sequence ID" value="NC_014145.1"/>
</dbReference>
<dbReference type="GO" id="GO:0051274">
    <property type="term" value="P:beta-glucan biosynthetic process"/>
    <property type="evidence" value="ECO:0007669"/>
    <property type="project" value="TreeGrafter"/>
</dbReference>
<name>D6CS39_THIA3</name>
<keyword evidence="4" id="KW-0732">Signal</keyword>
<dbReference type="PIRSF" id="PIRSF006281">
    <property type="entry name" value="MdoG"/>
    <property type="match status" value="1"/>
</dbReference>
<evidence type="ECO:0000256" key="4">
    <source>
        <dbReference type="ARBA" id="ARBA00022729"/>
    </source>
</evidence>
<evidence type="ECO:0000259" key="6">
    <source>
        <dbReference type="Pfam" id="PF04349"/>
    </source>
</evidence>
<reference evidence="8" key="2">
    <citation type="journal article" date="2010" name="PLoS Genet.">
        <title>Structure, function, and evolution of the Thiomonas spp. genome.</title>
        <authorList>
            <person name="Arsene-Ploetze F."/>
            <person name="Koechler S."/>
            <person name="Marchal M."/>
            <person name="Coppee J.Y."/>
            <person name="Chandler M."/>
            <person name="Bonnefoy V."/>
            <person name="Brochier-Armanet C."/>
            <person name="Barakat M."/>
            <person name="Barbe V."/>
            <person name="Battaglia-Brunet F."/>
            <person name="Bruneel O."/>
            <person name="Bryan C.G."/>
            <person name="Cleiss-Arnold J."/>
            <person name="Cruveiller S."/>
            <person name="Erhardt M."/>
            <person name="Heinrich-Salmeron A."/>
            <person name="Hommais F."/>
            <person name="Joulian C."/>
            <person name="Krin E."/>
            <person name="Lieutaud A."/>
            <person name="Lievremont D."/>
            <person name="Michel C."/>
            <person name="Muller D."/>
            <person name="Ortet P."/>
            <person name="Proux C."/>
            <person name="Siguier P."/>
            <person name="Roche D."/>
            <person name="Rouy Z."/>
            <person name="Salvignol G."/>
            <person name="Slyemi D."/>
            <person name="Talla E."/>
            <person name="Weiss S."/>
            <person name="Weissenbach J."/>
            <person name="Medigue C."/>
            <person name="Bertin P.N."/>
        </authorList>
    </citation>
    <scope>NUCLEOTIDE SEQUENCE [LARGE SCALE GENOMIC DNA]</scope>
    <source>
        <strain evidence="8">DSM 22701 / CIP 110005 / 3As</strain>
    </source>
</reference>
<dbReference type="eggNOG" id="COG3131">
    <property type="taxonomic scope" value="Bacteria"/>
</dbReference>
<sequence length="538" mass="61137">MHRRDFLRGSAANFAALAPWPMEFKQEKRPPPPAPTRGIAHLGAPQQFSFAWLKGLAQAKSLTAYSEPVAPLPAAVQKLSWDQWQSISYRPERTLWCEDDLFFRIRFDHLGYTMKRSVRMYAVERNTARQILFDPTLFDYSRSGLKPGEIPKQLGFSGFNVLFHTNWEDDRAVFQGASYFRAVDASGQYGMSQRGLAIDTGMARPEEFPDFVAFYLQKPAPESTLLTVYALLDSPSVTGAYRFIIDVASTLVMDVDFTLYPRRRIERLGIAPGTSMYLVGENDHRVADDWRPQIHDSDGLQMHTGVGEWIWRPLTNPAHLQVNSYLDDNPRGFGLMQRDHNFADYQDDGVWYDRRPSCWVAPKGAWGKGAVMLVEIPTIDETMDNIVAFWNPAEEIVPGRDYSYGYRLYWCRENPFASRLGHVQATRDGIGGIVGQKRSEFSWRFVIDFVGGDLPMLVASDKVRAVVSTSQGQVQLVSARPLLPLKGWRAMFDLVPGEAVEPINLRLFLQLDGQALTETWIYQYTPPPLAVQRSYVQT</sequence>
<dbReference type="OrthoDB" id="335750at2"/>
<dbReference type="Pfam" id="PF04349">
    <property type="entry name" value="MdoG"/>
    <property type="match status" value="1"/>
</dbReference>
<proteinExistence type="inferred from homology"/>
<protein>
    <submittedName>
        <fullName evidence="7">Glucans biosynthesis protein D mdoD</fullName>
    </submittedName>
</protein>
<dbReference type="Gene3D" id="2.70.98.10">
    <property type="match status" value="1"/>
</dbReference>
<dbReference type="UniPathway" id="UPA00637"/>
<dbReference type="PANTHER" id="PTHR30504:SF3">
    <property type="entry name" value="GLUCANS BIOSYNTHESIS PROTEIN D"/>
    <property type="match status" value="1"/>
</dbReference>
<comment type="subcellular location">
    <subcellularLocation>
        <location evidence="1">Periplasm</location>
    </subcellularLocation>
</comment>
<evidence type="ECO:0000313" key="8">
    <source>
        <dbReference type="Proteomes" id="UP000002372"/>
    </source>
</evidence>
<comment type="pathway">
    <text evidence="2">Glycan metabolism; osmoregulated periplasmic glucan (OPG) biosynthesis.</text>
</comment>
<evidence type="ECO:0000256" key="1">
    <source>
        <dbReference type="ARBA" id="ARBA00004418"/>
    </source>
</evidence>
<dbReference type="GO" id="GO:0003824">
    <property type="term" value="F:catalytic activity"/>
    <property type="evidence" value="ECO:0007669"/>
    <property type="project" value="InterPro"/>
</dbReference>